<dbReference type="AlphaFoldDB" id="A0AA40K1E5"/>
<evidence type="ECO:0000256" key="1">
    <source>
        <dbReference type="SAM" id="MobiDB-lite"/>
    </source>
</evidence>
<feature type="compositionally biased region" description="Basic and acidic residues" evidence="1">
    <location>
        <begin position="118"/>
        <end position="133"/>
    </location>
</feature>
<evidence type="ECO:0000313" key="2">
    <source>
        <dbReference type="EMBL" id="KAK0742348.1"/>
    </source>
</evidence>
<gene>
    <name evidence="2" type="ORF">B0T21DRAFT_361163</name>
</gene>
<dbReference type="EMBL" id="JAUKTV010000003">
    <property type="protein sequence ID" value="KAK0742348.1"/>
    <property type="molecule type" value="Genomic_DNA"/>
</dbReference>
<keyword evidence="3" id="KW-1185">Reference proteome</keyword>
<protein>
    <submittedName>
        <fullName evidence="2">Uncharacterized protein</fullName>
    </submittedName>
</protein>
<dbReference type="Proteomes" id="UP001172159">
    <property type="component" value="Unassembled WGS sequence"/>
</dbReference>
<proteinExistence type="predicted"/>
<feature type="region of interest" description="Disordered" evidence="1">
    <location>
        <begin position="34"/>
        <end position="133"/>
    </location>
</feature>
<evidence type="ECO:0000313" key="3">
    <source>
        <dbReference type="Proteomes" id="UP001172159"/>
    </source>
</evidence>
<name>A0AA40K1E5_9PEZI</name>
<reference evidence="2" key="1">
    <citation type="submission" date="2023-06" db="EMBL/GenBank/DDBJ databases">
        <title>Genome-scale phylogeny and comparative genomics of the fungal order Sordariales.</title>
        <authorList>
            <consortium name="Lawrence Berkeley National Laboratory"/>
            <person name="Hensen N."/>
            <person name="Bonometti L."/>
            <person name="Westerberg I."/>
            <person name="Brannstrom I.O."/>
            <person name="Guillou S."/>
            <person name="Cros-Aarteil S."/>
            <person name="Calhoun S."/>
            <person name="Haridas S."/>
            <person name="Kuo A."/>
            <person name="Mondo S."/>
            <person name="Pangilinan J."/>
            <person name="Riley R."/>
            <person name="Labutti K."/>
            <person name="Andreopoulos B."/>
            <person name="Lipzen A."/>
            <person name="Chen C."/>
            <person name="Yanf M."/>
            <person name="Daum C."/>
            <person name="Ng V."/>
            <person name="Clum A."/>
            <person name="Steindorff A."/>
            <person name="Ohm R."/>
            <person name="Martin F."/>
            <person name="Silar P."/>
            <person name="Natvig D."/>
            <person name="Lalanne C."/>
            <person name="Gautier V."/>
            <person name="Ament-Velasquez S.L."/>
            <person name="Kruys A."/>
            <person name="Hutchinson M.I."/>
            <person name="Powell A.J."/>
            <person name="Barry K."/>
            <person name="Miller A.N."/>
            <person name="Grigoriev I.V."/>
            <person name="Debuchy R."/>
            <person name="Gladieux P."/>
            <person name="Thoren M.H."/>
            <person name="Johannesson H."/>
        </authorList>
    </citation>
    <scope>NUCLEOTIDE SEQUENCE</scope>
    <source>
        <strain evidence="2">CBS 540.89</strain>
    </source>
</reference>
<organism evidence="2 3">
    <name type="scientific">Apiosordaria backusii</name>
    <dbReference type="NCBI Taxonomy" id="314023"/>
    <lineage>
        <taxon>Eukaryota</taxon>
        <taxon>Fungi</taxon>
        <taxon>Dikarya</taxon>
        <taxon>Ascomycota</taxon>
        <taxon>Pezizomycotina</taxon>
        <taxon>Sordariomycetes</taxon>
        <taxon>Sordariomycetidae</taxon>
        <taxon>Sordariales</taxon>
        <taxon>Lasiosphaeriaceae</taxon>
        <taxon>Apiosordaria</taxon>
    </lineage>
</organism>
<comment type="caution">
    <text evidence="2">The sequence shown here is derived from an EMBL/GenBank/DDBJ whole genome shotgun (WGS) entry which is preliminary data.</text>
</comment>
<feature type="compositionally biased region" description="Basic and acidic residues" evidence="1">
    <location>
        <begin position="41"/>
        <end position="80"/>
    </location>
</feature>
<accession>A0AA40K1E5</accession>
<sequence length="133" mass="14288">MDTPIPPGVLAQLEGDMDALQPLLSPVRKKVVFANELDTAGNKKGEGSKKEGEEGTAVEGDKKETVDRDAENKNKRKATEVKAGTGSSRPKIARRKSWSERMAGIGSKVSYGLGAPRTKRDDDGDGPPRKRSV</sequence>